<evidence type="ECO:0000313" key="1">
    <source>
        <dbReference type="EMBL" id="KAI9920788.1"/>
    </source>
</evidence>
<evidence type="ECO:0000313" key="2">
    <source>
        <dbReference type="Proteomes" id="UP001163321"/>
    </source>
</evidence>
<proteinExistence type="predicted"/>
<dbReference type="Proteomes" id="UP001163321">
    <property type="component" value="Chromosome 1"/>
</dbReference>
<organism evidence="1 2">
    <name type="scientific">Peronosclerospora sorghi</name>
    <dbReference type="NCBI Taxonomy" id="230839"/>
    <lineage>
        <taxon>Eukaryota</taxon>
        <taxon>Sar</taxon>
        <taxon>Stramenopiles</taxon>
        <taxon>Oomycota</taxon>
        <taxon>Peronosporomycetes</taxon>
        <taxon>Peronosporales</taxon>
        <taxon>Peronosporaceae</taxon>
        <taxon>Peronosclerospora</taxon>
    </lineage>
</organism>
<gene>
    <name evidence="1" type="ORF">PsorP6_001777</name>
</gene>
<name>A0ACC0WRT3_9STRA</name>
<accession>A0ACC0WRT3</accession>
<reference evidence="1 2" key="1">
    <citation type="journal article" date="2022" name="bioRxiv">
        <title>The genome of the oomycete Peronosclerospora sorghi, a cosmopolitan pathogen of maize and sorghum, is inflated with dispersed pseudogenes.</title>
        <authorList>
            <person name="Fletcher K."/>
            <person name="Martin F."/>
            <person name="Isakeit T."/>
            <person name="Cavanaugh K."/>
            <person name="Magill C."/>
            <person name="Michelmore R."/>
        </authorList>
    </citation>
    <scope>NUCLEOTIDE SEQUENCE [LARGE SCALE GENOMIC DNA]</scope>
    <source>
        <strain evidence="1">P6</strain>
    </source>
</reference>
<dbReference type="EMBL" id="CM047580">
    <property type="protein sequence ID" value="KAI9920788.1"/>
    <property type="molecule type" value="Genomic_DNA"/>
</dbReference>
<protein>
    <submittedName>
        <fullName evidence="1">Uncharacterized protein</fullName>
    </submittedName>
</protein>
<comment type="caution">
    <text evidence="1">The sequence shown here is derived from an EMBL/GenBank/DDBJ whole genome shotgun (WGS) entry which is preliminary data.</text>
</comment>
<keyword evidence="2" id="KW-1185">Reference proteome</keyword>
<sequence length="141" mass="16834">MHEERKEPKPLEQMEEKRRTRVYLDTFEDKLVDIERKIEETSSKLIESSPRKPRVPFIMCKENKLNLTRLSENLKVTRNKKVQPKRRIDLLEIVASEMAGVTSNAILEHFEIRCRRQQPMTTIEKDPRAMKQHLKLARIKL</sequence>